<reference evidence="4 5" key="1">
    <citation type="journal article" date="2018" name="Gigascience">
        <title>Genomes of trombidid mites reveal novel predicted allergens and laterally-transferred genes associated with secondary metabolism.</title>
        <authorList>
            <person name="Dong X."/>
            <person name="Chaisiri K."/>
            <person name="Xia D."/>
            <person name="Armstrong S.D."/>
            <person name="Fang Y."/>
            <person name="Donnelly M.J."/>
            <person name="Kadowaki T."/>
            <person name="McGarry J.W."/>
            <person name="Darby A.C."/>
            <person name="Makepeace B.L."/>
        </authorList>
    </citation>
    <scope>NUCLEOTIDE SEQUENCE [LARGE SCALE GENOMIC DNA]</scope>
    <source>
        <strain evidence="4">UoL-UT</strain>
    </source>
</reference>
<organism evidence="4 5">
    <name type="scientific">Leptotrombidium deliense</name>
    <dbReference type="NCBI Taxonomy" id="299467"/>
    <lineage>
        <taxon>Eukaryota</taxon>
        <taxon>Metazoa</taxon>
        <taxon>Ecdysozoa</taxon>
        <taxon>Arthropoda</taxon>
        <taxon>Chelicerata</taxon>
        <taxon>Arachnida</taxon>
        <taxon>Acari</taxon>
        <taxon>Acariformes</taxon>
        <taxon>Trombidiformes</taxon>
        <taxon>Prostigmata</taxon>
        <taxon>Anystina</taxon>
        <taxon>Parasitengona</taxon>
        <taxon>Trombiculoidea</taxon>
        <taxon>Trombiculidae</taxon>
        <taxon>Leptotrombidium</taxon>
    </lineage>
</organism>
<keyword evidence="5" id="KW-1185">Reference proteome</keyword>
<feature type="domain" description="RCC1-like" evidence="3">
    <location>
        <begin position="1"/>
        <end position="179"/>
    </location>
</feature>
<dbReference type="InterPro" id="IPR051210">
    <property type="entry name" value="Ub_ligase/GEF_domain"/>
</dbReference>
<dbReference type="InterPro" id="IPR009091">
    <property type="entry name" value="RCC1/BLIP-II"/>
</dbReference>
<dbReference type="EMBL" id="NCKV01041793">
    <property type="protein sequence ID" value="RWS18306.1"/>
    <property type="molecule type" value="Genomic_DNA"/>
</dbReference>
<dbReference type="InterPro" id="IPR000408">
    <property type="entry name" value="Reg_chr_condens"/>
</dbReference>
<feature type="repeat" description="RCC1" evidence="2">
    <location>
        <begin position="15"/>
        <end position="68"/>
    </location>
</feature>
<dbReference type="GO" id="GO:0016020">
    <property type="term" value="C:membrane"/>
    <property type="evidence" value="ECO:0007669"/>
    <property type="project" value="TreeGrafter"/>
</dbReference>
<dbReference type="GO" id="GO:0061630">
    <property type="term" value="F:ubiquitin protein ligase activity"/>
    <property type="evidence" value="ECO:0007669"/>
    <property type="project" value="TreeGrafter"/>
</dbReference>
<proteinExistence type="predicted"/>
<gene>
    <name evidence="4" type="ORF">B4U80_02319</name>
</gene>
<feature type="repeat" description="RCC1" evidence="2">
    <location>
        <begin position="70"/>
        <end position="121"/>
    </location>
</feature>
<keyword evidence="1" id="KW-0677">Repeat</keyword>
<feature type="non-terminal residue" evidence="4">
    <location>
        <position position="1"/>
    </location>
</feature>
<dbReference type="GO" id="GO:0005737">
    <property type="term" value="C:cytoplasm"/>
    <property type="evidence" value="ECO:0007669"/>
    <property type="project" value="TreeGrafter"/>
</dbReference>
<dbReference type="PRINTS" id="PR00633">
    <property type="entry name" value="RCCNDNSATION"/>
</dbReference>
<evidence type="ECO:0000313" key="4">
    <source>
        <dbReference type="EMBL" id="RWS18306.1"/>
    </source>
</evidence>
<dbReference type="PROSITE" id="PS50012">
    <property type="entry name" value="RCC1_3"/>
    <property type="match status" value="3"/>
</dbReference>
<evidence type="ECO:0000256" key="1">
    <source>
        <dbReference type="ARBA" id="ARBA00022737"/>
    </source>
</evidence>
<evidence type="ECO:0000256" key="2">
    <source>
        <dbReference type="PROSITE-ProRule" id="PRU00235"/>
    </source>
</evidence>
<comment type="caution">
    <text evidence="4">The sequence shown here is derived from an EMBL/GenBank/DDBJ whole genome shotgun (WGS) entry which is preliminary data.</text>
</comment>
<evidence type="ECO:0000313" key="5">
    <source>
        <dbReference type="Proteomes" id="UP000288716"/>
    </source>
</evidence>
<dbReference type="InterPro" id="IPR058923">
    <property type="entry name" value="RCC1-like_dom"/>
</dbReference>
<evidence type="ECO:0000259" key="3">
    <source>
        <dbReference type="Pfam" id="PF25390"/>
    </source>
</evidence>
<dbReference type="SUPFAM" id="SSF50985">
    <property type="entry name" value="RCC1/BLIP-II"/>
    <property type="match status" value="1"/>
</dbReference>
<sequence length="179" mass="18815">IACGGAHSAAITANGELYTFGKGRYGRLGHGDSEDQLRPKIVEALLGHFVVHAACGSGDAQTLCITEDDDSVWSWGDGDYGKLGRGGSDGCKLPLKIDSLTNLGVMQVECGSQFSVALTRSGSLFTWGKGDYHRLGHGNDDQHVRKPKKVAALDGKKVVAIAVGSLHCIAVTDEGDVFT</sequence>
<dbReference type="Proteomes" id="UP000288716">
    <property type="component" value="Unassembled WGS sequence"/>
</dbReference>
<feature type="repeat" description="RCC1" evidence="2">
    <location>
        <begin position="122"/>
        <end position="174"/>
    </location>
</feature>
<dbReference type="STRING" id="299467.A0A443RSM4"/>
<dbReference type="PANTHER" id="PTHR22870:SF398">
    <property type="entry name" value="E3 UBIQUITIN-PROTEIN LIGASE HERC2"/>
    <property type="match status" value="1"/>
</dbReference>
<feature type="non-terminal residue" evidence="4">
    <location>
        <position position="179"/>
    </location>
</feature>
<dbReference type="Pfam" id="PF25390">
    <property type="entry name" value="WD40_RLD"/>
    <property type="match status" value="1"/>
</dbReference>
<dbReference type="VEuPathDB" id="VectorBase:LDEU013734"/>
<accession>A0A443RSM4</accession>
<dbReference type="Gene3D" id="2.130.10.30">
    <property type="entry name" value="Regulator of chromosome condensation 1/beta-lactamase-inhibitor protein II"/>
    <property type="match status" value="1"/>
</dbReference>
<dbReference type="OrthoDB" id="10051363at2759"/>
<protein>
    <recommendedName>
        <fullName evidence="3">RCC1-like domain-containing protein</fullName>
    </recommendedName>
</protein>
<dbReference type="PANTHER" id="PTHR22870">
    <property type="entry name" value="REGULATOR OF CHROMOSOME CONDENSATION"/>
    <property type="match status" value="1"/>
</dbReference>
<dbReference type="GO" id="GO:0016567">
    <property type="term" value="P:protein ubiquitination"/>
    <property type="evidence" value="ECO:0007669"/>
    <property type="project" value="TreeGrafter"/>
</dbReference>
<name>A0A443RSM4_9ACAR</name>
<dbReference type="AlphaFoldDB" id="A0A443RSM4"/>